<evidence type="ECO:0000313" key="2">
    <source>
        <dbReference type="Proteomes" id="UP000245626"/>
    </source>
</evidence>
<sequence length="109" mass="11992">MPRVSAACHFTKVERKRERGGEGREIVCSGHEGVKDPKTIPPMLDSPTLPPSFPFHPPLPCLLLFSFLLAPFLSHCLSPSLLRFSSLLLPSSEPLQPLDQTTAESTRSL</sequence>
<evidence type="ECO:0000313" key="1">
    <source>
        <dbReference type="EMBL" id="PWN49529.1"/>
    </source>
</evidence>
<proteinExistence type="predicted"/>
<gene>
    <name evidence="1" type="ORF">IE53DRAFT_139255</name>
</gene>
<dbReference type="Proteomes" id="UP000245626">
    <property type="component" value="Unassembled WGS sequence"/>
</dbReference>
<protein>
    <submittedName>
        <fullName evidence="1">Uncharacterized protein</fullName>
    </submittedName>
</protein>
<accession>A0ACD0NUM1</accession>
<dbReference type="EMBL" id="KZ820037">
    <property type="protein sequence ID" value="PWN49529.1"/>
    <property type="molecule type" value="Genomic_DNA"/>
</dbReference>
<reference evidence="1 2" key="1">
    <citation type="journal article" date="2018" name="Mol. Biol. Evol.">
        <title>Broad Genomic Sampling Reveals a Smut Pathogenic Ancestry of the Fungal Clade Ustilaginomycotina.</title>
        <authorList>
            <person name="Kijpornyongpan T."/>
            <person name="Mondo S.J."/>
            <person name="Barry K."/>
            <person name="Sandor L."/>
            <person name="Lee J."/>
            <person name="Lipzen A."/>
            <person name="Pangilinan J."/>
            <person name="LaButti K."/>
            <person name="Hainaut M."/>
            <person name="Henrissat B."/>
            <person name="Grigoriev I.V."/>
            <person name="Spatafora J.W."/>
            <person name="Aime M.C."/>
        </authorList>
    </citation>
    <scope>NUCLEOTIDE SEQUENCE [LARGE SCALE GENOMIC DNA]</scope>
    <source>
        <strain evidence="1 2">SA 807</strain>
    </source>
</reference>
<organism evidence="1 2">
    <name type="scientific">Violaceomyces palustris</name>
    <dbReference type="NCBI Taxonomy" id="1673888"/>
    <lineage>
        <taxon>Eukaryota</taxon>
        <taxon>Fungi</taxon>
        <taxon>Dikarya</taxon>
        <taxon>Basidiomycota</taxon>
        <taxon>Ustilaginomycotina</taxon>
        <taxon>Ustilaginomycetes</taxon>
        <taxon>Violaceomycetales</taxon>
        <taxon>Violaceomycetaceae</taxon>
        <taxon>Violaceomyces</taxon>
    </lineage>
</organism>
<keyword evidence="2" id="KW-1185">Reference proteome</keyword>
<name>A0ACD0NUM1_9BASI</name>